<proteinExistence type="predicted"/>
<protein>
    <submittedName>
        <fullName evidence="1">Uncharacterized protein</fullName>
    </submittedName>
</protein>
<organism evidence="1 2">
    <name type="scientific">Hermanssonia centrifuga</name>
    <dbReference type="NCBI Taxonomy" id="98765"/>
    <lineage>
        <taxon>Eukaryota</taxon>
        <taxon>Fungi</taxon>
        <taxon>Dikarya</taxon>
        <taxon>Basidiomycota</taxon>
        <taxon>Agaricomycotina</taxon>
        <taxon>Agaricomycetes</taxon>
        <taxon>Polyporales</taxon>
        <taxon>Meruliaceae</taxon>
        <taxon>Hermanssonia</taxon>
    </lineage>
</organism>
<reference evidence="1 2" key="1">
    <citation type="submission" date="2018-02" db="EMBL/GenBank/DDBJ databases">
        <title>Genome sequence of the basidiomycete white-rot fungus Phlebia centrifuga.</title>
        <authorList>
            <person name="Granchi Z."/>
            <person name="Peng M."/>
            <person name="de Vries R.P."/>
            <person name="Hilden K."/>
            <person name="Makela M.R."/>
            <person name="Grigoriev I."/>
            <person name="Riley R."/>
        </authorList>
    </citation>
    <scope>NUCLEOTIDE SEQUENCE [LARGE SCALE GENOMIC DNA]</scope>
    <source>
        <strain evidence="1 2">FBCC195</strain>
    </source>
</reference>
<dbReference type="Proteomes" id="UP000186601">
    <property type="component" value="Unassembled WGS sequence"/>
</dbReference>
<dbReference type="EMBL" id="MLYV02001196">
    <property type="protein sequence ID" value="PSR72313.1"/>
    <property type="molecule type" value="Genomic_DNA"/>
</dbReference>
<evidence type="ECO:0000313" key="2">
    <source>
        <dbReference type="Proteomes" id="UP000186601"/>
    </source>
</evidence>
<dbReference type="AlphaFoldDB" id="A0A2R6NIZ8"/>
<gene>
    <name evidence="1" type="ORF">PHLCEN_2v11807</name>
</gene>
<keyword evidence="2" id="KW-1185">Reference proteome</keyword>
<accession>A0A2R6NIZ8</accession>
<sequence length="75" mass="8632">MTRWDMDPKREFEVIKTEDSEWVSSGIIRLEIEERGQGREATTDIGLGLAGTQNSEIDTRDLGRLHEQVFFSFSI</sequence>
<comment type="caution">
    <text evidence="1">The sequence shown here is derived from an EMBL/GenBank/DDBJ whole genome shotgun (WGS) entry which is preliminary data.</text>
</comment>
<evidence type="ECO:0000313" key="1">
    <source>
        <dbReference type="EMBL" id="PSR72313.1"/>
    </source>
</evidence>
<name>A0A2R6NIZ8_9APHY</name>